<evidence type="ECO:0000313" key="2">
    <source>
        <dbReference type="Proteomes" id="UP000652761"/>
    </source>
</evidence>
<evidence type="ECO:0000313" key="1">
    <source>
        <dbReference type="EMBL" id="MQL79369.1"/>
    </source>
</evidence>
<name>A0A843UH74_COLES</name>
<dbReference type="Proteomes" id="UP000652761">
    <property type="component" value="Unassembled WGS sequence"/>
</dbReference>
<comment type="caution">
    <text evidence="1">The sequence shown here is derived from an EMBL/GenBank/DDBJ whole genome shotgun (WGS) entry which is preliminary data.</text>
</comment>
<dbReference type="AlphaFoldDB" id="A0A843UH74"/>
<sequence length="109" mass="12902">MDFLDCCHLVEDKEFRERVSRYLKVVTPLMKVHRMVDGDDNDIAFLNEAMDRAKLELPQSLPRDYKKWTPEKRLEDELQMDAYRMRIGIYSDSQLQYVVGKVSPGFGRN</sequence>
<proteinExistence type="predicted"/>
<dbReference type="EMBL" id="NMUH01000451">
    <property type="protein sequence ID" value="MQL79369.1"/>
    <property type="molecule type" value="Genomic_DNA"/>
</dbReference>
<accession>A0A843UH74</accession>
<keyword evidence="2" id="KW-1185">Reference proteome</keyword>
<reference evidence="1" key="1">
    <citation type="submission" date="2017-07" db="EMBL/GenBank/DDBJ databases">
        <title>Taro Niue Genome Assembly and Annotation.</title>
        <authorList>
            <person name="Atibalentja N."/>
            <person name="Keating K."/>
            <person name="Fields C.J."/>
        </authorList>
    </citation>
    <scope>NUCLEOTIDE SEQUENCE</scope>
    <source>
        <strain evidence="1">Niue_2</strain>
        <tissue evidence="1">Leaf</tissue>
    </source>
</reference>
<gene>
    <name evidence="1" type="ORF">Taro_011813</name>
</gene>
<organism evidence="1 2">
    <name type="scientific">Colocasia esculenta</name>
    <name type="common">Wild taro</name>
    <name type="synonym">Arum esculentum</name>
    <dbReference type="NCBI Taxonomy" id="4460"/>
    <lineage>
        <taxon>Eukaryota</taxon>
        <taxon>Viridiplantae</taxon>
        <taxon>Streptophyta</taxon>
        <taxon>Embryophyta</taxon>
        <taxon>Tracheophyta</taxon>
        <taxon>Spermatophyta</taxon>
        <taxon>Magnoliopsida</taxon>
        <taxon>Liliopsida</taxon>
        <taxon>Araceae</taxon>
        <taxon>Aroideae</taxon>
        <taxon>Colocasieae</taxon>
        <taxon>Colocasia</taxon>
    </lineage>
</organism>
<protein>
    <submittedName>
        <fullName evidence="1">Uncharacterized protein</fullName>
    </submittedName>
</protein>